<accession>A0AC59Z2F2</accession>
<reference evidence="1" key="2">
    <citation type="submission" date="2025-03" db="EMBL/GenBank/DDBJ databases">
        <authorList>
            <consortium name="ELIXIR-Norway"/>
            <consortium name="Elixir Norway"/>
        </authorList>
    </citation>
    <scope>NUCLEOTIDE SEQUENCE</scope>
</reference>
<sequence>MPHDRLVGASCLPPSCADSAPASERVAALPLDLGNEAFELDSVLLSSTGIRIPEGSCHPKESSLVSLAPNHTPRPIHSKIAQPAGEQASRAWGEQGSSSAVS</sequence>
<proteinExistence type="predicted"/>
<protein>
    <submittedName>
        <fullName evidence="1">Uncharacterized protein</fullName>
    </submittedName>
</protein>
<dbReference type="EMBL" id="OX596106">
    <property type="protein sequence ID" value="CAN0169105.1"/>
    <property type="molecule type" value="Genomic_DNA"/>
</dbReference>
<evidence type="ECO:0000313" key="2">
    <source>
        <dbReference type="Proteomes" id="UP001162501"/>
    </source>
</evidence>
<reference evidence="1" key="1">
    <citation type="submission" date="2023-05" db="EMBL/GenBank/DDBJ databases">
        <authorList>
            <consortium name="ELIXIR-Norway"/>
        </authorList>
    </citation>
    <scope>NUCLEOTIDE SEQUENCE</scope>
</reference>
<evidence type="ECO:0000313" key="1">
    <source>
        <dbReference type="EMBL" id="CAN0169105.1"/>
    </source>
</evidence>
<name>A0AC59Z2F2_RANTA</name>
<gene>
    <name evidence="1" type="ORF">MRATA1EN22A_LOCUS13083</name>
</gene>
<dbReference type="Proteomes" id="UP001162501">
    <property type="component" value="Chromosome 22"/>
</dbReference>
<organism evidence="1 2">
    <name type="scientific">Rangifer tarandus platyrhynchus</name>
    <name type="common">Svalbard reindeer</name>
    <dbReference type="NCBI Taxonomy" id="3082113"/>
    <lineage>
        <taxon>Eukaryota</taxon>
        <taxon>Metazoa</taxon>
        <taxon>Chordata</taxon>
        <taxon>Craniata</taxon>
        <taxon>Vertebrata</taxon>
        <taxon>Euteleostomi</taxon>
        <taxon>Mammalia</taxon>
        <taxon>Eutheria</taxon>
        <taxon>Laurasiatheria</taxon>
        <taxon>Artiodactyla</taxon>
        <taxon>Ruminantia</taxon>
        <taxon>Pecora</taxon>
        <taxon>Cervidae</taxon>
        <taxon>Odocoileinae</taxon>
        <taxon>Rangifer</taxon>
    </lineage>
</organism>